<name>A0A1P8WK80_9PLAN</name>
<dbReference type="InterPro" id="IPR036388">
    <property type="entry name" value="WH-like_DNA-bd_sf"/>
</dbReference>
<dbReference type="Pfam" id="PF04542">
    <property type="entry name" value="Sigma70_r2"/>
    <property type="match status" value="1"/>
</dbReference>
<dbReference type="InterPro" id="IPR014284">
    <property type="entry name" value="RNA_pol_sigma-70_dom"/>
</dbReference>
<keyword evidence="2" id="KW-0805">Transcription regulation</keyword>
<gene>
    <name evidence="8" type="primary">rpoE_4</name>
    <name evidence="8" type="ORF">Fuma_04109</name>
</gene>
<feature type="region of interest" description="Disordered" evidence="5">
    <location>
        <begin position="1"/>
        <end position="26"/>
    </location>
</feature>
<dbReference type="GO" id="GO:0006352">
    <property type="term" value="P:DNA-templated transcription initiation"/>
    <property type="evidence" value="ECO:0007669"/>
    <property type="project" value="InterPro"/>
</dbReference>
<accession>A0A1P8WK80</accession>
<dbReference type="InterPro" id="IPR007627">
    <property type="entry name" value="RNA_pol_sigma70_r2"/>
</dbReference>
<dbReference type="Pfam" id="PF08281">
    <property type="entry name" value="Sigma70_r4_2"/>
    <property type="match status" value="1"/>
</dbReference>
<proteinExistence type="inferred from homology"/>
<dbReference type="InterPro" id="IPR013324">
    <property type="entry name" value="RNA_pol_sigma_r3/r4-like"/>
</dbReference>
<dbReference type="SUPFAM" id="SSF88946">
    <property type="entry name" value="Sigma2 domain of RNA polymerase sigma factors"/>
    <property type="match status" value="1"/>
</dbReference>
<dbReference type="GO" id="GO:0003677">
    <property type="term" value="F:DNA binding"/>
    <property type="evidence" value="ECO:0007669"/>
    <property type="project" value="InterPro"/>
</dbReference>
<dbReference type="Gene3D" id="1.10.1740.10">
    <property type="match status" value="1"/>
</dbReference>
<dbReference type="STRING" id="1891926.Fuma_04109"/>
<evidence type="ECO:0000256" key="4">
    <source>
        <dbReference type="ARBA" id="ARBA00023163"/>
    </source>
</evidence>
<dbReference type="SUPFAM" id="SSF88659">
    <property type="entry name" value="Sigma3 and sigma4 domains of RNA polymerase sigma factors"/>
    <property type="match status" value="1"/>
</dbReference>
<sequence>MLSMTESDANYGSSETQPESDDSVMSQVTDARLVDQARHNDPDAFGILAQRYERRVLKVIRRFIPDRDLAMDLAQDTFLKAFDRLEQFDPSRRFGPWLFRIAVNTTYDHLRKIKRKGRWALFSEAGEDRLPDPEAPDPRGNLDTSQEVRSVLTDIPEAYRTVLVLRDLEGFSTSEVAAVTERSEATIRWRLAEARRMFKDAWERRQRCIDEEQLG</sequence>
<protein>
    <submittedName>
        <fullName evidence="8">Sigma-24</fullName>
    </submittedName>
</protein>
<feature type="domain" description="RNA polymerase sigma-70 region 2" evidence="6">
    <location>
        <begin position="48"/>
        <end position="115"/>
    </location>
</feature>
<organism evidence="8 9">
    <name type="scientific">Fuerstiella marisgermanici</name>
    <dbReference type="NCBI Taxonomy" id="1891926"/>
    <lineage>
        <taxon>Bacteria</taxon>
        <taxon>Pseudomonadati</taxon>
        <taxon>Planctomycetota</taxon>
        <taxon>Planctomycetia</taxon>
        <taxon>Planctomycetales</taxon>
        <taxon>Planctomycetaceae</taxon>
        <taxon>Fuerstiella</taxon>
    </lineage>
</organism>
<evidence type="ECO:0000256" key="5">
    <source>
        <dbReference type="SAM" id="MobiDB-lite"/>
    </source>
</evidence>
<keyword evidence="9" id="KW-1185">Reference proteome</keyword>
<dbReference type="CDD" id="cd06171">
    <property type="entry name" value="Sigma70_r4"/>
    <property type="match status" value="1"/>
</dbReference>
<reference evidence="8 9" key="1">
    <citation type="journal article" date="2016" name="Front. Microbiol.">
        <title>Fuerstia marisgermanicae gen. nov., sp. nov., an Unusual Member of the Phylum Planctomycetes from the German Wadden Sea.</title>
        <authorList>
            <person name="Kohn T."/>
            <person name="Heuer A."/>
            <person name="Jogler M."/>
            <person name="Vollmers J."/>
            <person name="Boedeker C."/>
            <person name="Bunk B."/>
            <person name="Rast P."/>
            <person name="Borchert D."/>
            <person name="Glockner I."/>
            <person name="Freese H.M."/>
            <person name="Klenk H.P."/>
            <person name="Overmann J."/>
            <person name="Kaster A.K."/>
            <person name="Rohde M."/>
            <person name="Wiegand S."/>
            <person name="Jogler C."/>
        </authorList>
    </citation>
    <scope>NUCLEOTIDE SEQUENCE [LARGE SCALE GENOMIC DNA]</scope>
    <source>
        <strain evidence="8 9">NH11</strain>
    </source>
</reference>
<evidence type="ECO:0000256" key="3">
    <source>
        <dbReference type="ARBA" id="ARBA00023082"/>
    </source>
</evidence>
<feature type="domain" description="RNA polymerase sigma factor 70 region 4 type 2" evidence="7">
    <location>
        <begin position="146"/>
        <end position="196"/>
    </location>
</feature>
<evidence type="ECO:0000259" key="7">
    <source>
        <dbReference type="Pfam" id="PF08281"/>
    </source>
</evidence>
<dbReference type="Gene3D" id="1.10.10.10">
    <property type="entry name" value="Winged helix-like DNA-binding domain superfamily/Winged helix DNA-binding domain"/>
    <property type="match status" value="1"/>
</dbReference>
<dbReference type="InterPro" id="IPR039425">
    <property type="entry name" value="RNA_pol_sigma-70-like"/>
</dbReference>
<keyword evidence="4" id="KW-0804">Transcription</keyword>
<dbReference type="EMBL" id="CP017641">
    <property type="protein sequence ID" value="APZ94477.1"/>
    <property type="molecule type" value="Genomic_DNA"/>
</dbReference>
<evidence type="ECO:0000256" key="1">
    <source>
        <dbReference type="ARBA" id="ARBA00010641"/>
    </source>
</evidence>
<dbReference type="InterPro" id="IPR013325">
    <property type="entry name" value="RNA_pol_sigma_r2"/>
</dbReference>
<evidence type="ECO:0000313" key="8">
    <source>
        <dbReference type="EMBL" id="APZ94477.1"/>
    </source>
</evidence>
<comment type="similarity">
    <text evidence="1">Belongs to the sigma-70 factor family. ECF subfamily.</text>
</comment>
<evidence type="ECO:0000259" key="6">
    <source>
        <dbReference type="Pfam" id="PF04542"/>
    </source>
</evidence>
<dbReference type="Proteomes" id="UP000187735">
    <property type="component" value="Chromosome"/>
</dbReference>
<dbReference type="NCBIfam" id="TIGR02937">
    <property type="entry name" value="sigma70-ECF"/>
    <property type="match status" value="1"/>
</dbReference>
<dbReference type="KEGG" id="fmr:Fuma_04109"/>
<dbReference type="InterPro" id="IPR013249">
    <property type="entry name" value="RNA_pol_sigma70_r4_t2"/>
</dbReference>
<keyword evidence="3" id="KW-0731">Sigma factor</keyword>
<dbReference type="GO" id="GO:0016987">
    <property type="term" value="F:sigma factor activity"/>
    <property type="evidence" value="ECO:0007669"/>
    <property type="project" value="UniProtKB-KW"/>
</dbReference>
<evidence type="ECO:0000313" key="9">
    <source>
        <dbReference type="Proteomes" id="UP000187735"/>
    </source>
</evidence>
<dbReference type="PANTHER" id="PTHR43133">
    <property type="entry name" value="RNA POLYMERASE ECF-TYPE SIGMA FACTO"/>
    <property type="match status" value="1"/>
</dbReference>
<dbReference type="PANTHER" id="PTHR43133:SF51">
    <property type="entry name" value="RNA POLYMERASE SIGMA FACTOR"/>
    <property type="match status" value="1"/>
</dbReference>
<evidence type="ECO:0000256" key="2">
    <source>
        <dbReference type="ARBA" id="ARBA00023015"/>
    </source>
</evidence>
<dbReference type="AlphaFoldDB" id="A0A1P8WK80"/>